<dbReference type="EMBL" id="JAEACU010000003">
    <property type="protein sequence ID" value="KAH7538316.1"/>
    <property type="molecule type" value="Genomic_DNA"/>
</dbReference>
<name>A0A978VRZ1_ZIZJJ</name>
<evidence type="ECO:0000313" key="1">
    <source>
        <dbReference type="EMBL" id="KAH7538316.1"/>
    </source>
</evidence>
<dbReference type="AlphaFoldDB" id="A0A978VRZ1"/>
<gene>
    <name evidence="1" type="ORF">FEM48_Zijuj03G0186700</name>
</gene>
<evidence type="ECO:0000313" key="2">
    <source>
        <dbReference type="Proteomes" id="UP000813462"/>
    </source>
</evidence>
<dbReference type="PANTHER" id="PTHR47592:SF27">
    <property type="entry name" value="OS08G0421700 PROTEIN"/>
    <property type="match status" value="1"/>
</dbReference>
<organism evidence="1 2">
    <name type="scientific">Ziziphus jujuba var. spinosa</name>
    <dbReference type="NCBI Taxonomy" id="714518"/>
    <lineage>
        <taxon>Eukaryota</taxon>
        <taxon>Viridiplantae</taxon>
        <taxon>Streptophyta</taxon>
        <taxon>Embryophyta</taxon>
        <taxon>Tracheophyta</taxon>
        <taxon>Spermatophyta</taxon>
        <taxon>Magnoliopsida</taxon>
        <taxon>eudicotyledons</taxon>
        <taxon>Gunneridae</taxon>
        <taxon>Pentapetalae</taxon>
        <taxon>rosids</taxon>
        <taxon>fabids</taxon>
        <taxon>Rosales</taxon>
        <taxon>Rhamnaceae</taxon>
        <taxon>Paliureae</taxon>
        <taxon>Ziziphus</taxon>
    </lineage>
</organism>
<sequence>MFSKNLSDEKPQKFNGIDFKRWQQKMIFYLTTMNLAHIVKEEVPKADGDPPSKESLMTIEEVWEMLEKKYKTEDVGAKKFVIGKFLKFIMVDSKTVVKQVEEFTNKLGPLLISWRGLDLKRRRPQYKGLMMMMMMKIKEFDDIKEKDDMLLEKLNAID</sequence>
<comment type="caution">
    <text evidence="1">The sequence shown here is derived from an EMBL/GenBank/DDBJ whole genome shotgun (WGS) entry which is preliminary data.</text>
</comment>
<protein>
    <submittedName>
        <fullName evidence="1">Uncharacterized protein</fullName>
    </submittedName>
</protein>
<accession>A0A978VRZ1</accession>
<proteinExistence type="predicted"/>
<reference evidence="1" key="1">
    <citation type="journal article" date="2021" name="Front. Plant Sci.">
        <title>Chromosome-Scale Genome Assembly for Chinese Sour Jujube and Insights Into Its Genome Evolution and Domestication Signature.</title>
        <authorList>
            <person name="Shen L.-Y."/>
            <person name="Luo H."/>
            <person name="Wang X.-L."/>
            <person name="Wang X.-M."/>
            <person name="Qiu X.-J."/>
            <person name="Liu H."/>
            <person name="Zhou S.-S."/>
            <person name="Jia K.-H."/>
            <person name="Nie S."/>
            <person name="Bao Y.-T."/>
            <person name="Zhang R.-G."/>
            <person name="Yun Q.-Z."/>
            <person name="Chai Y.-H."/>
            <person name="Lu J.-Y."/>
            <person name="Li Y."/>
            <person name="Zhao S.-W."/>
            <person name="Mao J.-F."/>
            <person name="Jia S.-G."/>
            <person name="Mao Y.-M."/>
        </authorList>
    </citation>
    <scope>NUCLEOTIDE SEQUENCE</scope>
    <source>
        <strain evidence="1">AT0</strain>
        <tissue evidence="1">Leaf</tissue>
    </source>
</reference>
<dbReference type="PANTHER" id="PTHR47592">
    <property type="entry name" value="PBF68 PROTEIN"/>
    <property type="match status" value="1"/>
</dbReference>
<dbReference type="Proteomes" id="UP000813462">
    <property type="component" value="Unassembled WGS sequence"/>
</dbReference>